<keyword evidence="2" id="KW-1185">Reference proteome</keyword>
<reference evidence="1" key="2">
    <citation type="submission" date="2025-08" db="UniProtKB">
        <authorList>
            <consortium name="Ensembl"/>
        </authorList>
    </citation>
    <scope>IDENTIFICATION</scope>
</reference>
<dbReference type="Ensembl" id="ENSCJPT00005005148.1">
    <property type="protein sequence ID" value="ENSCJPP00005002786.1"/>
    <property type="gene ID" value="ENSCJPG00005003088.1"/>
</dbReference>
<accession>A0A8C2Y656</accession>
<dbReference type="AlphaFoldDB" id="A0A8C2Y656"/>
<organism evidence="1 2">
    <name type="scientific">Coturnix japonica</name>
    <name type="common">Japanese quail</name>
    <name type="synonym">Coturnix coturnix japonica</name>
    <dbReference type="NCBI Taxonomy" id="93934"/>
    <lineage>
        <taxon>Eukaryota</taxon>
        <taxon>Metazoa</taxon>
        <taxon>Chordata</taxon>
        <taxon>Craniata</taxon>
        <taxon>Vertebrata</taxon>
        <taxon>Euteleostomi</taxon>
        <taxon>Archelosauria</taxon>
        <taxon>Archosauria</taxon>
        <taxon>Dinosauria</taxon>
        <taxon>Saurischia</taxon>
        <taxon>Theropoda</taxon>
        <taxon>Coelurosauria</taxon>
        <taxon>Aves</taxon>
        <taxon>Neognathae</taxon>
        <taxon>Galloanserae</taxon>
        <taxon>Galliformes</taxon>
        <taxon>Phasianidae</taxon>
        <taxon>Perdicinae</taxon>
        <taxon>Coturnix</taxon>
    </lineage>
</organism>
<reference evidence="1" key="3">
    <citation type="submission" date="2025-09" db="UniProtKB">
        <authorList>
            <consortium name="Ensembl"/>
        </authorList>
    </citation>
    <scope>IDENTIFICATION</scope>
</reference>
<reference evidence="1" key="1">
    <citation type="submission" date="2015-11" db="EMBL/GenBank/DDBJ databases">
        <authorList>
            <consortium name="International Coturnix japonica Genome Analysis Consortium"/>
            <person name="Warren W."/>
            <person name="Burt D.W."/>
            <person name="Antin P.B."/>
            <person name="Lanford R."/>
            <person name="Gros J."/>
            <person name="Wilson R.K."/>
        </authorList>
    </citation>
    <scope>NUCLEOTIDE SEQUENCE [LARGE SCALE GENOMIC DNA]</scope>
</reference>
<evidence type="ECO:0000313" key="2">
    <source>
        <dbReference type="Proteomes" id="UP000694412"/>
    </source>
</evidence>
<proteinExistence type="predicted"/>
<protein>
    <submittedName>
        <fullName evidence="1">Uncharacterized protein</fullName>
    </submittedName>
</protein>
<evidence type="ECO:0000313" key="1">
    <source>
        <dbReference type="Ensembl" id="ENSCJPP00005002786.1"/>
    </source>
</evidence>
<sequence length="84" mass="8854">MRAKHIKLKLSALTPISVIVHACPRLPAPAPGSSSPFRTPWWAALNTTSLLAAAVPPALPGSHLISSNKTTQKMCQFEAEVLAG</sequence>
<dbReference type="Proteomes" id="UP000694412">
    <property type="component" value="Chromosome 20"/>
</dbReference>
<name>A0A8C2Y656_COTJA</name>